<accession>A0AA38LH02</accession>
<reference evidence="1 2" key="1">
    <citation type="journal article" date="2021" name="Nat. Plants">
        <title>The Taxus genome provides insights into paclitaxel biosynthesis.</title>
        <authorList>
            <person name="Xiong X."/>
            <person name="Gou J."/>
            <person name="Liao Q."/>
            <person name="Li Y."/>
            <person name="Zhou Q."/>
            <person name="Bi G."/>
            <person name="Li C."/>
            <person name="Du R."/>
            <person name="Wang X."/>
            <person name="Sun T."/>
            <person name="Guo L."/>
            <person name="Liang H."/>
            <person name="Lu P."/>
            <person name="Wu Y."/>
            <person name="Zhang Z."/>
            <person name="Ro D.K."/>
            <person name="Shang Y."/>
            <person name="Huang S."/>
            <person name="Yan J."/>
        </authorList>
    </citation>
    <scope>NUCLEOTIDE SEQUENCE [LARGE SCALE GENOMIC DNA]</scope>
    <source>
        <strain evidence="1">Ta-2019</strain>
    </source>
</reference>
<sequence length="73" mass="8455">FLSKPFFQEWRCHYHGVIVSGPLLFLSLCMSYPEVTGRTFLSSKVMAKCIWMNTSRPSLLHVESWELSMKTSP</sequence>
<organism evidence="1 2">
    <name type="scientific">Taxus chinensis</name>
    <name type="common">Chinese yew</name>
    <name type="synonym">Taxus wallichiana var. chinensis</name>
    <dbReference type="NCBI Taxonomy" id="29808"/>
    <lineage>
        <taxon>Eukaryota</taxon>
        <taxon>Viridiplantae</taxon>
        <taxon>Streptophyta</taxon>
        <taxon>Embryophyta</taxon>
        <taxon>Tracheophyta</taxon>
        <taxon>Spermatophyta</taxon>
        <taxon>Pinopsida</taxon>
        <taxon>Pinidae</taxon>
        <taxon>Conifers II</taxon>
        <taxon>Cupressales</taxon>
        <taxon>Taxaceae</taxon>
        <taxon>Taxus</taxon>
    </lineage>
</organism>
<protein>
    <submittedName>
        <fullName evidence="1">Uncharacterized protein</fullName>
    </submittedName>
</protein>
<dbReference type="Proteomes" id="UP000824469">
    <property type="component" value="Unassembled WGS sequence"/>
</dbReference>
<evidence type="ECO:0000313" key="2">
    <source>
        <dbReference type="Proteomes" id="UP000824469"/>
    </source>
</evidence>
<comment type="caution">
    <text evidence="1">The sequence shown here is derived from an EMBL/GenBank/DDBJ whole genome shotgun (WGS) entry which is preliminary data.</text>
</comment>
<evidence type="ECO:0000313" key="1">
    <source>
        <dbReference type="EMBL" id="KAH9322130.1"/>
    </source>
</evidence>
<keyword evidence="2" id="KW-1185">Reference proteome</keyword>
<dbReference type="AlphaFoldDB" id="A0AA38LH02"/>
<gene>
    <name evidence="1" type="ORF">KI387_016769</name>
</gene>
<dbReference type="EMBL" id="JAHRHJ020000003">
    <property type="protein sequence ID" value="KAH9322130.1"/>
    <property type="molecule type" value="Genomic_DNA"/>
</dbReference>
<name>A0AA38LH02_TAXCH</name>
<feature type="non-terminal residue" evidence="1">
    <location>
        <position position="1"/>
    </location>
</feature>
<proteinExistence type="predicted"/>